<keyword evidence="4" id="KW-0949">S-adenosyl-L-methionine</keyword>
<evidence type="ECO:0000313" key="14">
    <source>
        <dbReference type="Proteomes" id="UP000012073"/>
    </source>
</evidence>
<proteinExistence type="inferred from homology"/>
<protein>
    <submittedName>
        <fullName evidence="13">Uncharacterized protein</fullName>
    </submittedName>
</protein>
<evidence type="ECO:0000256" key="6">
    <source>
        <dbReference type="ARBA" id="ARBA00023004"/>
    </source>
</evidence>
<evidence type="ECO:0000256" key="1">
    <source>
        <dbReference type="ARBA" id="ARBA00001966"/>
    </source>
</evidence>
<dbReference type="SFLD" id="SFLDG01082">
    <property type="entry name" value="B12-binding_domain_containing"/>
    <property type="match status" value="1"/>
</dbReference>
<dbReference type="GO" id="GO:0035600">
    <property type="term" value="P:tRNA methylthiolation"/>
    <property type="evidence" value="ECO:0007669"/>
    <property type="project" value="TreeGrafter"/>
</dbReference>
<accession>R7QN23</accession>
<evidence type="ECO:0000256" key="2">
    <source>
        <dbReference type="ARBA" id="ARBA00009815"/>
    </source>
</evidence>
<keyword evidence="3" id="KW-0004">4Fe-4S</keyword>
<dbReference type="EMBL" id="HG002009">
    <property type="protein sequence ID" value="CDF39178.1"/>
    <property type="molecule type" value="Genomic_DNA"/>
</dbReference>
<dbReference type="GO" id="GO:0046872">
    <property type="term" value="F:metal ion binding"/>
    <property type="evidence" value="ECO:0007669"/>
    <property type="project" value="UniProtKB-KW"/>
</dbReference>
<dbReference type="NCBIfam" id="TIGR00089">
    <property type="entry name" value="MiaB/RimO family radical SAM methylthiotransferase"/>
    <property type="match status" value="1"/>
</dbReference>
<dbReference type="Pfam" id="PF04055">
    <property type="entry name" value="Radical_SAM"/>
    <property type="match status" value="1"/>
</dbReference>
<dbReference type="PANTHER" id="PTHR43020">
    <property type="entry name" value="CDK5 REGULATORY SUBUNIT-ASSOCIATED PROTEIN 1"/>
    <property type="match status" value="1"/>
</dbReference>
<dbReference type="PROSITE" id="PS50198">
    <property type="entry name" value="PPIC_PPIASE_2"/>
    <property type="match status" value="1"/>
</dbReference>
<dbReference type="InterPro" id="IPR005839">
    <property type="entry name" value="Methylthiotransferase"/>
</dbReference>
<dbReference type="InterPro" id="IPR023404">
    <property type="entry name" value="rSAM_horseshoe"/>
</dbReference>
<dbReference type="Pfam" id="PF01938">
    <property type="entry name" value="TRAM"/>
    <property type="match status" value="1"/>
</dbReference>
<dbReference type="GeneID" id="17326806"/>
<dbReference type="OMA" id="TEAANWE"/>
<dbReference type="InterPro" id="IPR006638">
    <property type="entry name" value="Elp3/MiaA/NifB-like_rSAM"/>
</dbReference>
<evidence type="ECO:0000256" key="4">
    <source>
        <dbReference type="ARBA" id="ARBA00022691"/>
    </source>
</evidence>
<feature type="domain" description="Radical SAM core" evidence="12">
    <location>
        <begin position="273"/>
        <end position="503"/>
    </location>
</feature>
<dbReference type="InterPro" id="IPR007197">
    <property type="entry name" value="rSAM"/>
</dbReference>
<dbReference type="CDD" id="cd01335">
    <property type="entry name" value="Radical_SAM"/>
    <property type="match status" value="1"/>
</dbReference>
<keyword evidence="8" id="KW-0413">Isomerase</keyword>
<sequence length="573" mass="64467">MVTRQVRAKESSLAELSSLLSVCDTSKSKSGDTGWVQVPNPNMTVRNALADEAQHLDDLVKSVAMHPELLHAAMAARPGALQTVQLSYGWEVFVVEDVRHAVVPTLRGARRGPGFPVTPNMRRTSPKKPVIDDMSYYIQTFGCQMNVSDSERMAAELERKGYHATDDPKKSALYLLNTCALRDHAEQKVYSYLGPHAQRKWDAPSEVTLVVAGCVAQQEGDKLLSRVPEVDIVMGPQYANRIGEVLDDFAENMMQIVAVDPIHIQEDFSKPVRSSKITAWVNIIYGCLEKCSYCVVPNTRGLEQSRTMESIRAELQGLARDGYREVVLLGQNVDAYGRDLYPKRTFSDLLRFIHDVDGIERVRFTTGHPRYISENLITTVAELPKVMEHFHVPPQSGDNGVLKEMGRGYTRERYMDIARRVRKRMPDASICADTIVGFPGESEEAFENTVDMVKQVVFDSNMVRAYSARPNTTAGLREDQVEEEVKARRLAVMNRLMREQAEKRSQRYLGRRVEVLVEGVNEKVDGEVMGRERSNRVVFFEGAAEEYVGKIAVVEVDEAFAFSLRGRVIGEAW</sequence>
<keyword evidence="6" id="KW-0408">Iron</keyword>
<dbReference type="SMART" id="SM00729">
    <property type="entry name" value="Elp3"/>
    <property type="match status" value="1"/>
</dbReference>
<dbReference type="FunFam" id="3.80.30.20:FF:000001">
    <property type="entry name" value="tRNA-2-methylthio-N(6)-dimethylallyladenosine synthase 2"/>
    <property type="match status" value="1"/>
</dbReference>
<dbReference type="PROSITE" id="PS51918">
    <property type="entry name" value="RADICAL_SAM"/>
    <property type="match status" value="1"/>
</dbReference>
<dbReference type="InterPro" id="IPR020612">
    <property type="entry name" value="Methylthiotransferase_CS"/>
</dbReference>
<dbReference type="Proteomes" id="UP000012073">
    <property type="component" value="Unassembled WGS sequence"/>
</dbReference>
<keyword evidence="8" id="KW-0697">Rotamase</keyword>
<evidence type="ECO:0000256" key="7">
    <source>
        <dbReference type="ARBA" id="ARBA00023014"/>
    </source>
</evidence>
<evidence type="ECO:0000256" key="8">
    <source>
        <dbReference type="PROSITE-ProRule" id="PRU00278"/>
    </source>
</evidence>
<evidence type="ECO:0000259" key="9">
    <source>
        <dbReference type="PROSITE" id="PS50198"/>
    </source>
</evidence>
<dbReference type="AlphaFoldDB" id="R7QN23"/>
<feature type="domain" description="TRAM" evidence="10">
    <location>
        <begin position="506"/>
        <end position="570"/>
    </location>
</feature>
<dbReference type="InterPro" id="IPR058240">
    <property type="entry name" value="rSAM_sf"/>
</dbReference>
<evidence type="ECO:0000259" key="11">
    <source>
        <dbReference type="PROSITE" id="PS51449"/>
    </source>
</evidence>
<dbReference type="KEGG" id="ccp:CHC_T00000153001"/>
<gene>
    <name evidence="13" type="ORF">CHC_T00000153001</name>
</gene>
<dbReference type="SUPFAM" id="SSF102114">
    <property type="entry name" value="Radical SAM enzymes"/>
    <property type="match status" value="1"/>
</dbReference>
<dbReference type="STRING" id="2769.R7QN23"/>
<feature type="domain" description="MTTase N-terminal" evidence="11">
    <location>
        <begin position="134"/>
        <end position="251"/>
    </location>
</feature>
<dbReference type="PROSITE" id="PS50926">
    <property type="entry name" value="TRAM"/>
    <property type="match status" value="1"/>
</dbReference>
<evidence type="ECO:0000313" key="13">
    <source>
        <dbReference type="EMBL" id="CDF39178.1"/>
    </source>
</evidence>
<evidence type="ECO:0000259" key="12">
    <source>
        <dbReference type="PROSITE" id="PS51918"/>
    </source>
</evidence>
<dbReference type="Gene3D" id="3.40.50.12160">
    <property type="entry name" value="Methylthiotransferase, N-terminal domain"/>
    <property type="match status" value="1"/>
</dbReference>
<dbReference type="PhylomeDB" id="R7QN23"/>
<dbReference type="PROSITE" id="PS51449">
    <property type="entry name" value="MTTASE_N"/>
    <property type="match status" value="1"/>
</dbReference>
<feature type="domain" description="PpiC" evidence="9">
    <location>
        <begin position="1"/>
        <end position="97"/>
    </location>
</feature>
<name>R7QN23_CHOCR</name>
<dbReference type="InterPro" id="IPR000297">
    <property type="entry name" value="PPIase_PpiC"/>
</dbReference>
<keyword evidence="5" id="KW-0479">Metal-binding</keyword>
<dbReference type="InterPro" id="IPR038135">
    <property type="entry name" value="Methylthiotransferase_N_sf"/>
</dbReference>
<dbReference type="InterPro" id="IPR002792">
    <property type="entry name" value="TRAM_dom"/>
</dbReference>
<dbReference type="GO" id="GO:0003755">
    <property type="term" value="F:peptidyl-prolyl cis-trans isomerase activity"/>
    <property type="evidence" value="ECO:0007669"/>
    <property type="project" value="UniProtKB-KW"/>
</dbReference>
<evidence type="ECO:0000259" key="10">
    <source>
        <dbReference type="PROSITE" id="PS50926"/>
    </source>
</evidence>
<keyword evidence="14" id="KW-1185">Reference proteome</keyword>
<dbReference type="PANTHER" id="PTHR43020:SF2">
    <property type="entry name" value="MITOCHONDRIAL TRNA METHYLTHIOTRANSFERASE CDK5RAP1"/>
    <property type="match status" value="1"/>
</dbReference>
<dbReference type="FunFam" id="3.40.50.12160:FF:000003">
    <property type="entry name" value="CDK5 regulatory subunit-associated protein 1"/>
    <property type="match status" value="1"/>
</dbReference>
<dbReference type="NCBIfam" id="TIGR01574">
    <property type="entry name" value="miaB-methiolase"/>
    <property type="match status" value="1"/>
</dbReference>
<dbReference type="GO" id="GO:0035596">
    <property type="term" value="F:methylthiotransferase activity"/>
    <property type="evidence" value="ECO:0007669"/>
    <property type="project" value="InterPro"/>
</dbReference>
<keyword evidence="7" id="KW-0411">Iron-sulfur</keyword>
<organism evidence="13 14">
    <name type="scientific">Chondrus crispus</name>
    <name type="common">Carrageen Irish moss</name>
    <name type="synonym">Polymorpha crispa</name>
    <dbReference type="NCBI Taxonomy" id="2769"/>
    <lineage>
        <taxon>Eukaryota</taxon>
        <taxon>Rhodophyta</taxon>
        <taxon>Florideophyceae</taxon>
        <taxon>Rhodymeniophycidae</taxon>
        <taxon>Gigartinales</taxon>
        <taxon>Gigartinaceae</taxon>
        <taxon>Chondrus</taxon>
    </lineage>
</organism>
<comment type="cofactor">
    <cofactor evidence="1">
        <name>[4Fe-4S] cluster</name>
        <dbReference type="ChEBI" id="CHEBI:49883"/>
    </cofactor>
</comment>
<dbReference type="Gene3D" id="3.80.30.20">
    <property type="entry name" value="tm_1862 like domain"/>
    <property type="match status" value="1"/>
</dbReference>
<dbReference type="RefSeq" id="XP_005719089.1">
    <property type="nucleotide sequence ID" value="XM_005719032.1"/>
</dbReference>
<dbReference type="Pfam" id="PF00919">
    <property type="entry name" value="UPF0004"/>
    <property type="match status" value="1"/>
</dbReference>
<evidence type="ECO:0000256" key="3">
    <source>
        <dbReference type="ARBA" id="ARBA00022485"/>
    </source>
</evidence>
<dbReference type="PROSITE" id="PS01278">
    <property type="entry name" value="MTTASE_RADICAL"/>
    <property type="match status" value="1"/>
</dbReference>
<dbReference type="InterPro" id="IPR006463">
    <property type="entry name" value="MiaB_methiolase"/>
</dbReference>
<comment type="similarity">
    <text evidence="2">Belongs to the methylthiotransferase family. MiaB subfamily.</text>
</comment>
<evidence type="ECO:0000256" key="5">
    <source>
        <dbReference type="ARBA" id="ARBA00022723"/>
    </source>
</evidence>
<dbReference type="SFLD" id="SFLDF00273">
    <property type="entry name" value="(dimethylallyl)adenosine_tRNA"/>
    <property type="match status" value="1"/>
</dbReference>
<dbReference type="OrthoDB" id="190098at2759"/>
<dbReference type="GO" id="GO:0051539">
    <property type="term" value="F:4 iron, 4 sulfur cluster binding"/>
    <property type="evidence" value="ECO:0007669"/>
    <property type="project" value="UniProtKB-KW"/>
</dbReference>
<dbReference type="Gramene" id="CDF39178">
    <property type="protein sequence ID" value="CDF39178"/>
    <property type="gene ID" value="CHC_T00000153001"/>
</dbReference>
<dbReference type="SFLD" id="SFLDS00029">
    <property type="entry name" value="Radical_SAM"/>
    <property type="match status" value="1"/>
</dbReference>
<dbReference type="SFLD" id="SFLDG01061">
    <property type="entry name" value="methylthiotransferase"/>
    <property type="match status" value="1"/>
</dbReference>
<reference evidence="14" key="1">
    <citation type="journal article" date="2013" name="Proc. Natl. Acad. Sci. U.S.A.">
        <title>Genome structure and metabolic features in the red seaweed Chondrus crispus shed light on evolution of the Archaeplastida.</title>
        <authorList>
            <person name="Collen J."/>
            <person name="Porcel B."/>
            <person name="Carre W."/>
            <person name="Ball S.G."/>
            <person name="Chaparro C."/>
            <person name="Tonon T."/>
            <person name="Barbeyron T."/>
            <person name="Michel G."/>
            <person name="Noel B."/>
            <person name="Valentin K."/>
            <person name="Elias M."/>
            <person name="Artiguenave F."/>
            <person name="Arun A."/>
            <person name="Aury J.M."/>
            <person name="Barbosa-Neto J.F."/>
            <person name="Bothwell J.H."/>
            <person name="Bouget F.Y."/>
            <person name="Brillet L."/>
            <person name="Cabello-Hurtado F."/>
            <person name="Capella-Gutierrez S."/>
            <person name="Charrier B."/>
            <person name="Cladiere L."/>
            <person name="Cock J.M."/>
            <person name="Coelho S.M."/>
            <person name="Colleoni C."/>
            <person name="Czjzek M."/>
            <person name="Da Silva C."/>
            <person name="Delage L."/>
            <person name="Denoeud F."/>
            <person name="Deschamps P."/>
            <person name="Dittami S.M."/>
            <person name="Gabaldon T."/>
            <person name="Gachon C.M."/>
            <person name="Groisillier A."/>
            <person name="Herve C."/>
            <person name="Jabbari K."/>
            <person name="Katinka M."/>
            <person name="Kloareg B."/>
            <person name="Kowalczyk N."/>
            <person name="Labadie K."/>
            <person name="Leblanc C."/>
            <person name="Lopez P.J."/>
            <person name="McLachlan D.H."/>
            <person name="Meslet-Cladiere L."/>
            <person name="Moustafa A."/>
            <person name="Nehr Z."/>
            <person name="Nyvall Collen P."/>
            <person name="Panaud O."/>
            <person name="Partensky F."/>
            <person name="Poulain J."/>
            <person name="Rensing S.A."/>
            <person name="Rousvoal S."/>
            <person name="Samson G."/>
            <person name="Symeonidi A."/>
            <person name="Weissenbach J."/>
            <person name="Zambounis A."/>
            <person name="Wincker P."/>
            <person name="Boyen C."/>
        </authorList>
    </citation>
    <scope>NUCLEOTIDE SEQUENCE [LARGE SCALE GENOMIC DNA]</scope>
    <source>
        <strain evidence="14">cv. Stackhouse</strain>
    </source>
</reference>
<dbReference type="InterPro" id="IPR013848">
    <property type="entry name" value="Methylthiotransferase_N"/>
</dbReference>